<proteinExistence type="predicted"/>
<accession>A0A6D2ILE4</accession>
<dbReference type="PANTHER" id="PTHR33116">
    <property type="entry name" value="REVERSE TRANSCRIPTASE ZINC-BINDING DOMAIN-CONTAINING PROTEIN-RELATED-RELATED"/>
    <property type="match status" value="1"/>
</dbReference>
<name>A0A6D2ILE4_9BRAS</name>
<protein>
    <recommendedName>
        <fullName evidence="3">Reverse transcriptase domain-containing protein</fullName>
    </recommendedName>
</protein>
<evidence type="ECO:0008006" key="3">
    <source>
        <dbReference type="Google" id="ProtNLM"/>
    </source>
</evidence>
<dbReference type="AlphaFoldDB" id="A0A6D2ILE4"/>
<dbReference type="InterPro" id="IPR044730">
    <property type="entry name" value="RNase_H-like_dom_plant"/>
</dbReference>
<comment type="caution">
    <text evidence="1">The sequence shown here is derived from an EMBL/GenBank/DDBJ whole genome shotgun (WGS) entry which is preliminary data.</text>
</comment>
<dbReference type="PANTHER" id="PTHR33116:SF86">
    <property type="entry name" value="REVERSE TRANSCRIPTASE DOMAIN-CONTAINING PROTEIN"/>
    <property type="match status" value="1"/>
</dbReference>
<evidence type="ECO:0000313" key="2">
    <source>
        <dbReference type="Proteomes" id="UP000467841"/>
    </source>
</evidence>
<dbReference type="EMBL" id="CACVBM020001068">
    <property type="protein sequence ID" value="CAA7028427.1"/>
    <property type="molecule type" value="Genomic_DNA"/>
</dbReference>
<keyword evidence="2" id="KW-1185">Reference proteome</keyword>
<gene>
    <name evidence="1" type="ORF">MERR_LOCUS15662</name>
</gene>
<organism evidence="1 2">
    <name type="scientific">Microthlaspi erraticum</name>
    <dbReference type="NCBI Taxonomy" id="1685480"/>
    <lineage>
        <taxon>Eukaryota</taxon>
        <taxon>Viridiplantae</taxon>
        <taxon>Streptophyta</taxon>
        <taxon>Embryophyta</taxon>
        <taxon>Tracheophyta</taxon>
        <taxon>Spermatophyta</taxon>
        <taxon>Magnoliopsida</taxon>
        <taxon>eudicotyledons</taxon>
        <taxon>Gunneridae</taxon>
        <taxon>Pentapetalae</taxon>
        <taxon>rosids</taxon>
        <taxon>malvids</taxon>
        <taxon>Brassicales</taxon>
        <taxon>Brassicaceae</taxon>
        <taxon>Coluteocarpeae</taxon>
        <taxon>Microthlaspi</taxon>
    </lineage>
</organism>
<dbReference type="Proteomes" id="UP000467841">
    <property type="component" value="Unassembled WGS sequence"/>
</dbReference>
<reference evidence="1" key="1">
    <citation type="submission" date="2020-01" db="EMBL/GenBank/DDBJ databases">
        <authorList>
            <person name="Mishra B."/>
        </authorList>
    </citation>
    <scope>NUCLEOTIDE SEQUENCE [LARGE SCALE GENOMIC DNA]</scope>
</reference>
<sequence length="566" mass="64138">MCGEALVSCLNFSEAEGKLHGIGLSPQGPTVHHLLFADDSLLMCKAASEEAAEIIRCLKLYGDASGQLINSSKSSIIFGSKVPDSTKLEVKRVLRIEKEGGEGTYLGLPECFSGSKRKMLHFIQEKLQKRTTGWFAQALSQGGKEILLKAVGLALPVFAMSCFCLPKGLCEKLTSIMTEFWWSSGNDRNKIPWVACKSKENGGLGFHDIGRFNQALLGKEAWRIWSRPESLVARILKHRYFRHGSFFHCAVGRRPSYAWRSILFGRDLLLQGMVKVIGNGKDTKVWVDNWITDDCSRPPMYNPNATIDLTLVVSDLLDEHTGRWRENLIRQYFVAEDATRILQIKPSLGHEDKWRWGFSKDGNYTSKSGYLLLDSLYELQEEHPQTLPQMRRNFGGTFGRLKLPSSLSILYGEHSQRRYEPAEIVSKALDEADIWRRVHYHDQNQQQNMISRMALVSTWKKPPNNMLKCNIGVSWVGPNRNCGVSWVLRDSKDCPLVHSRSSYASVPSATVAELLGILWAVESMRDMHRTNIIFESSLLLAKKALMQPSGYVYCRNLMIQINRIFN</sequence>
<evidence type="ECO:0000313" key="1">
    <source>
        <dbReference type="EMBL" id="CAA7028427.1"/>
    </source>
</evidence>
<dbReference type="CDD" id="cd06222">
    <property type="entry name" value="RNase_H_like"/>
    <property type="match status" value="1"/>
</dbReference>
<dbReference type="OrthoDB" id="1105397at2759"/>